<dbReference type="Proteomes" id="UP000195402">
    <property type="component" value="Unassembled WGS sequence"/>
</dbReference>
<reference evidence="6 7" key="1">
    <citation type="journal article" date="2017" name="Mol. Plant">
        <title>The Genome of Medicinal Plant Macleaya cordata Provides New Insights into Benzylisoquinoline Alkaloids Metabolism.</title>
        <authorList>
            <person name="Liu X."/>
            <person name="Liu Y."/>
            <person name="Huang P."/>
            <person name="Ma Y."/>
            <person name="Qing Z."/>
            <person name="Tang Q."/>
            <person name="Cao H."/>
            <person name="Cheng P."/>
            <person name="Zheng Y."/>
            <person name="Yuan Z."/>
            <person name="Zhou Y."/>
            <person name="Liu J."/>
            <person name="Tang Z."/>
            <person name="Zhuo Y."/>
            <person name="Zhang Y."/>
            <person name="Yu L."/>
            <person name="Huang J."/>
            <person name="Yang P."/>
            <person name="Peng Q."/>
            <person name="Zhang J."/>
            <person name="Jiang W."/>
            <person name="Zhang Z."/>
            <person name="Lin K."/>
            <person name="Ro D.K."/>
            <person name="Chen X."/>
            <person name="Xiong X."/>
            <person name="Shang Y."/>
            <person name="Huang S."/>
            <person name="Zeng J."/>
        </authorList>
    </citation>
    <scope>NUCLEOTIDE SEQUENCE [LARGE SCALE GENOMIC DNA]</scope>
    <source>
        <strain evidence="7">cv. BLH2017</strain>
        <tissue evidence="6">Root</tissue>
    </source>
</reference>
<evidence type="ECO:0000256" key="3">
    <source>
        <dbReference type="ARBA" id="ARBA00022801"/>
    </source>
</evidence>
<gene>
    <name evidence="6" type="ORF">BVC80_8971g26</name>
</gene>
<evidence type="ECO:0000256" key="4">
    <source>
        <dbReference type="ARBA" id="ARBA00023180"/>
    </source>
</evidence>
<name>A0A200R0L0_MACCD</name>
<dbReference type="AlphaFoldDB" id="A0A200R0L0"/>
<evidence type="ECO:0000313" key="6">
    <source>
        <dbReference type="EMBL" id="OVA16264.1"/>
    </source>
</evidence>
<evidence type="ECO:0000256" key="5">
    <source>
        <dbReference type="SAM" id="SignalP"/>
    </source>
</evidence>
<organism evidence="6 7">
    <name type="scientific">Macleaya cordata</name>
    <name type="common">Five-seeded plume-poppy</name>
    <name type="synonym">Bocconia cordata</name>
    <dbReference type="NCBI Taxonomy" id="56857"/>
    <lineage>
        <taxon>Eukaryota</taxon>
        <taxon>Viridiplantae</taxon>
        <taxon>Streptophyta</taxon>
        <taxon>Embryophyta</taxon>
        <taxon>Tracheophyta</taxon>
        <taxon>Spermatophyta</taxon>
        <taxon>Magnoliopsida</taxon>
        <taxon>Ranunculales</taxon>
        <taxon>Papaveraceae</taxon>
        <taxon>Papaveroideae</taxon>
        <taxon>Macleaya</taxon>
    </lineage>
</organism>
<comment type="similarity">
    <text evidence="1">Belongs to the 'GDSL' lipolytic enzyme family.</text>
</comment>
<dbReference type="CDD" id="cd01837">
    <property type="entry name" value="SGNH_plant_lipase_like"/>
    <property type="match status" value="1"/>
</dbReference>
<evidence type="ECO:0000256" key="1">
    <source>
        <dbReference type="ARBA" id="ARBA00008668"/>
    </source>
</evidence>
<dbReference type="InterPro" id="IPR001087">
    <property type="entry name" value="GDSL"/>
</dbReference>
<protein>
    <submittedName>
        <fullName evidence="6">Lipase</fullName>
    </submittedName>
</protein>
<dbReference type="OMA" id="TICPFES"/>
<evidence type="ECO:0000256" key="2">
    <source>
        <dbReference type="ARBA" id="ARBA00022729"/>
    </source>
</evidence>
<evidence type="ECO:0000313" key="7">
    <source>
        <dbReference type="Proteomes" id="UP000195402"/>
    </source>
</evidence>
<feature type="signal peptide" evidence="5">
    <location>
        <begin position="1"/>
        <end position="28"/>
    </location>
</feature>
<proteinExistence type="inferred from homology"/>
<dbReference type="InParanoid" id="A0A200R0L0"/>
<dbReference type="PANTHER" id="PTHR22835:SF677">
    <property type="entry name" value="ACETYLAJMALAN ESTERASE-LIKE"/>
    <property type="match status" value="1"/>
</dbReference>
<dbReference type="SUPFAM" id="SSF52266">
    <property type="entry name" value="SGNH hydrolase"/>
    <property type="match status" value="1"/>
</dbReference>
<sequence>MAFISSYNMSYFIFFLMLSSFLLSPSFASTTTICPFESIYQFGDSISDVGNLIREGPAGARSYAARYPYGETFFGRATGRCSNGLLMIDYFALALRLPFLNPYLGGPNMAFDHGANFAVAGSTALPPSFFMERNIHVPSTDNHLKVQLNWFHAHLNSTCQTSADCRKRLQRALVFMGEIGGNDYNYAFFQGKPIDEIRTYVPHVVREITDAVREVIQAGAIRIVVPGNFPIGCIPIYLTSFPSSDPRSYDDMQCLGGLNEFAMFHNDYLQGALEQLRQEYPHAVIIYGDYYTAFQSVIRRAPSLGFERTSLMKACCGIGGPYNYDGSRMCGSPGVPVCPNPDQHIHWDGVHLTQGAYRHMADWLLNDLLPRKVQCVW</sequence>
<keyword evidence="2 5" id="KW-0732">Signal</keyword>
<dbReference type="FunCoup" id="A0A200R0L0">
    <property type="interactions" value="28"/>
</dbReference>
<dbReference type="Gene3D" id="3.40.50.1110">
    <property type="entry name" value="SGNH hydrolase"/>
    <property type="match status" value="1"/>
</dbReference>
<accession>A0A200R0L0</accession>
<comment type="caution">
    <text evidence="6">The sequence shown here is derived from an EMBL/GenBank/DDBJ whole genome shotgun (WGS) entry which is preliminary data.</text>
</comment>
<dbReference type="OrthoDB" id="1600564at2759"/>
<keyword evidence="7" id="KW-1185">Reference proteome</keyword>
<dbReference type="GO" id="GO:0016788">
    <property type="term" value="F:hydrolase activity, acting on ester bonds"/>
    <property type="evidence" value="ECO:0007669"/>
    <property type="project" value="InterPro"/>
</dbReference>
<keyword evidence="3" id="KW-0378">Hydrolase</keyword>
<dbReference type="EMBL" id="MVGT01000604">
    <property type="protein sequence ID" value="OVA16264.1"/>
    <property type="molecule type" value="Genomic_DNA"/>
</dbReference>
<feature type="chain" id="PRO_5012261798" evidence="5">
    <location>
        <begin position="29"/>
        <end position="377"/>
    </location>
</feature>
<dbReference type="InterPro" id="IPR035669">
    <property type="entry name" value="SGNH_plant_lipase-like"/>
</dbReference>
<dbReference type="PANTHER" id="PTHR22835">
    <property type="entry name" value="ZINC FINGER FYVE DOMAIN CONTAINING PROTEIN"/>
    <property type="match status" value="1"/>
</dbReference>
<dbReference type="InterPro" id="IPR036514">
    <property type="entry name" value="SGNH_hydro_sf"/>
</dbReference>
<keyword evidence="4" id="KW-0325">Glycoprotein</keyword>
<dbReference type="Pfam" id="PF00657">
    <property type="entry name" value="Lipase_GDSL"/>
    <property type="match status" value="1"/>
</dbReference>